<proteinExistence type="inferred from homology"/>
<evidence type="ECO:0000256" key="4">
    <source>
        <dbReference type="ARBA" id="ARBA00022833"/>
    </source>
</evidence>
<keyword evidence="4" id="KW-0862">Zinc</keyword>
<dbReference type="GO" id="GO:0006508">
    <property type="term" value="P:proteolysis"/>
    <property type="evidence" value="ECO:0007669"/>
    <property type="project" value="UniProtKB-KW"/>
</dbReference>
<dbReference type="PANTHER" id="PTHR30471">
    <property type="entry name" value="DNA REPAIR PROTEIN RADC"/>
    <property type="match status" value="1"/>
</dbReference>
<dbReference type="Gene3D" id="3.40.140.10">
    <property type="entry name" value="Cytidine Deaminase, domain 2"/>
    <property type="match status" value="1"/>
</dbReference>
<protein>
    <submittedName>
        <fullName evidence="8">DNA repair protein RadC</fullName>
    </submittedName>
</protein>
<dbReference type="NCBIfam" id="TIGR00608">
    <property type="entry name" value="radc"/>
    <property type="match status" value="1"/>
</dbReference>
<gene>
    <name evidence="8" type="ORF">SAMN05660835_01867</name>
</gene>
<dbReference type="InterPro" id="IPR025657">
    <property type="entry name" value="RadC_JAB"/>
</dbReference>
<reference evidence="9" key="1">
    <citation type="submission" date="2016-10" db="EMBL/GenBank/DDBJ databases">
        <authorList>
            <person name="Varghese N."/>
            <person name="Submissions S."/>
        </authorList>
    </citation>
    <scope>NUCLEOTIDE SEQUENCE [LARGE SCALE GENOMIC DNA]</scope>
    <source>
        <strain evidence="9">DSM 8415</strain>
    </source>
</reference>
<dbReference type="Pfam" id="PF04002">
    <property type="entry name" value="RadC"/>
    <property type="match status" value="1"/>
</dbReference>
<comment type="similarity">
    <text evidence="6">Belongs to the UPF0758 family.</text>
</comment>
<sequence>MKYNSEKHYLGHRERLRKRLMQFGSEGLQEYEIVEFLLTYVIPQKDVKPIAKELLNRFGSIKGIFDASEEELKSVKYIKDRFIALIQLIKEINAIYSKQKALEQPAFESIGMIAKYCIEKIGHKMEEEFLVIYLDSGLRLQSEKDFPAKEFYFSGTIDKAVVYPMAIIEEALKRKSYAFIIVHNHPNGKLEPSEYDKNLTKAIDIAAKSVGIILYDHLIVTANSYLSFKKERLL</sequence>
<evidence type="ECO:0000256" key="2">
    <source>
        <dbReference type="ARBA" id="ARBA00022723"/>
    </source>
</evidence>
<keyword evidence="3" id="KW-0378">Hydrolase</keyword>
<evidence type="ECO:0000313" key="8">
    <source>
        <dbReference type="EMBL" id="SDD08794.1"/>
    </source>
</evidence>
<dbReference type="InterPro" id="IPR046778">
    <property type="entry name" value="UPF0758_N"/>
</dbReference>
<keyword evidence="1" id="KW-0645">Protease</keyword>
<dbReference type="InterPro" id="IPR037518">
    <property type="entry name" value="MPN"/>
</dbReference>
<dbReference type="CDD" id="cd08071">
    <property type="entry name" value="MPN_DUF2466"/>
    <property type="match status" value="1"/>
</dbReference>
<dbReference type="OrthoDB" id="9804482at2"/>
<dbReference type="PROSITE" id="PS50249">
    <property type="entry name" value="MPN"/>
    <property type="match status" value="1"/>
</dbReference>
<dbReference type="AlphaFoldDB" id="A0A1G6RWN6"/>
<dbReference type="SUPFAM" id="SSF102712">
    <property type="entry name" value="JAB1/MPN domain"/>
    <property type="match status" value="1"/>
</dbReference>
<name>A0A1G6RWN6_9BACT</name>
<dbReference type="InterPro" id="IPR010994">
    <property type="entry name" value="RuvA_2-like"/>
</dbReference>
<keyword evidence="5" id="KW-0482">Metalloprotease</keyword>
<evidence type="ECO:0000256" key="3">
    <source>
        <dbReference type="ARBA" id="ARBA00022801"/>
    </source>
</evidence>
<dbReference type="GO" id="GO:0046872">
    <property type="term" value="F:metal ion binding"/>
    <property type="evidence" value="ECO:0007669"/>
    <property type="project" value="UniProtKB-KW"/>
</dbReference>
<dbReference type="PANTHER" id="PTHR30471:SF3">
    <property type="entry name" value="UPF0758 PROTEIN YEES-RELATED"/>
    <property type="match status" value="1"/>
</dbReference>
<dbReference type="InterPro" id="IPR001405">
    <property type="entry name" value="UPF0758"/>
</dbReference>
<evidence type="ECO:0000313" key="9">
    <source>
        <dbReference type="Proteomes" id="UP000199411"/>
    </source>
</evidence>
<evidence type="ECO:0000256" key="5">
    <source>
        <dbReference type="ARBA" id="ARBA00023049"/>
    </source>
</evidence>
<evidence type="ECO:0000256" key="6">
    <source>
        <dbReference type="RuleBase" id="RU003797"/>
    </source>
</evidence>
<accession>A0A1G6RWN6</accession>
<dbReference type="Proteomes" id="UP000199411">
    <property type="component" value="Unassembled WGS sequence"/>
</dbReference>
<keyword evidence="2" id="KW-0479">Metal-binding</keyword>
<dbReference type="SUPFAM" id="SSF47781">
    <property type="entry name" value="RuvA domain 2-like"/>
    <property type="match status" value="1"/>
</dbReference>
<dbReference type="EMBL" id="FMYU01000023">
    <property type="protein sequence ID" value="SDD08794.1"/>
    <property type="molecule type" value="Genomic_DNA"/>
</dbReference>
<evidence type="ECO:0000256" key="1">
    <source>
        <dbReference type="ARBA" id="ARBA00022670"/>
    </source>
</evidence>
<feature type="domain" description="MPN" evidence="7">
    <location>
        <begin position="106"/>
        <end position="234"/>
    </location>
</feature>
<dbReference type="Pfam" id="PF20582">
    <property type="entry name" value="UPF0758_N"/>
    <property type="match status" value="1"/>
</dbReference>
<evidence type="ECO:0000259" key="7">
    <source>
        <dbReference type="PROSITE" id="PS50249"/>
    </source>
</evidence>
<dbReference type="Gene3D" id="1.10.150.20">
    <property type="entry name" value="5' to 3' exonuclease, C-terminal subdomain"/>
    <property type="match status" value="1"/>
</dbReference>
<dbReference type="RefSeq" id="WP_092129833.1">
    <property type="nucleotide sequence ID" value="NZ_FMYU01000023.1"/>
</dbReference>
<dbReference type="GO" id="GO:0008237">
    <property type="term" value="F:metallopeptidase activity"/>
    <property type="evidence" value="ECO:0007669"/>
    <property type="project" value="UniProtKB-KW"/>
</dbReference>
<organism evidence="8 9">
    <name type="scientific">Desulfurella multipotens</name>
    <dbReference type="NCBI Taxonomy" id="79269"/>
    <lineage>
        <taxon>Bacteria</taxon>
        <taxon>Pseudomonadati</taxon>
        <taxon>Campylobacterota</taxon>
        <taxon>Desulfurellia</taxon>
        <taxon>Desulfurellales</taxon>
        <taxon>Desulfurellaceae</taxon>
        <taxon>Desulfurella</taxon>
    </lineage>
</organism>
<keyword evidence="9" id="KW-1185">Reference proteome</keyword>